<feature type="non-terminal residue" evidence="1">
    <location>
        <position position="58"/>
    </location>
</feature>
<evidence type="ECO:0000313" key="1">
    <source>
        <dbReference type="EMBL" id="KGB34781.1"/>
    </source>
</evidence>
<gene>
    <name evidence="1" type="ORF">MS3_03008</name>
</gene>
<reference evidence="1" key="1">
    <citation type="journal article" date="2012" name="Nat. Genet.">
        <title>Whole-genome sequence of Schistosoma haematobium.</title>
        <authorList>
            <person name="Young N.D."/>
            <person name="Jex A.R."/>
            <person name="Li B."/>
            <person name="Liu S."/>
            <person name="Yang L."/>
            <person name="Xiong Z."/>
            <person name="Li Y."/>
            <person name="Cantacessi C."/>
            <person name="Hall R.S."/>
            <person name="Xu X."/>
            <person name="Chen F."/>
            <person name="Wu X."/>
            <person name="Zerlotini A."/>
            <person name="Oliveira G."/>
            <person name="Hofmann A."/>
            <person name="Zhang G."/>
            <person name="Fang X."/>
            <person name="Kang Y."/>
            <person name="Campbell B.E."/>
            <person name="Loukas A."/>
            <person name="Ranganathan S."/>
            <person name="Rollinson D."/>
            <person name="Rinaldi G."/>
            <person name="Brindley P.J."/>
            <person name="Yang H."/>
            <person name="Wang J."/>
            <person name="Wang J."/>
            <person name="Gasser R.B."/>
        </authorList>
    </citation>
    <scope>NUCLEOTIDE SEQUENCE [LARGE SCALE GENOMIC DNA]</scope>
</reference>
<accession>A0A095AL21</accession>
<dbReference type="AlphaFoldDB" id="A0A095AL21"/>
<dbReference type="EMBL" id="KL250634">
    <property type="protein sequence ID" value="KGB34781.1"/>
    <property type="molecule type" value="Genomic_DNA"/>
</dbReference>
<organism evidence="1">
    <name type="scientific">Schistosoma haematobium</name>
    <name type="common">Blood fluke</name>
    <dbReference type="NCBI Taxonomy" id="6185"/>
    <lineage>
        <taxon>Eukaryota</taxon>
        <taxon>Metazoa</taxon>
        <taxon>Spiralia</taxon>
        <taxon>Lophotrochozoa</taxon>
        <taxon>Platyhelminthes</taxon>
        <taxon>Trematoda</taxon>
        <taxon>Digenea</taxon>
        <taxon>Strigeidida</taxon>
        <taxon>Schistosomatoidea</taxon>
        <taxon>Schistosomatidae</taxon>
        <taxon>Schistosoma</taxon>
    </lineage>
</organism>
<name>A0A095AL21_SCHHA</name>
<feature type="non-terminal residue" evidence="1">
    <location>
        <position position="1"/>
    </location>
</feature>
<proteinExistence type="predicted"/>
<protein>
    <submittedName>
        <fullName evidence="1">Uncharacterized protein</fullName>
    </submittedName>
</protein>
<sequence>STEINCNENLSNVIASGGHNNERRLDDNGNLRSGWMMFQNGENALSTDGSFRKQIQFV</sequence>